<dbReference type="Proteomes" id="UP000003374">
    <property type="component" value="Unassembled WGS sequence"/>
</dbReference>
<reference evidence="8 9" key="1">
    <citation type="submission" date="2006-02" db="EMBL/GenBank/DDBJ databases">
        <authorList>
            <person name="Waterbury J."/>
            <person name="Ferriera S."/>
            <person name="Johnson J."/>
            <person name="Kravitz S."/>
            <person name="Halpern A."/>
            <person name="Remington K."/>
            <person name="Beeson K."/>
            <person name="Tran B."/>
            <person name="Rogers Y.-H."/>
            <person name="Friedman R."/>
            <person name="Venter J.C."/>
        </authorList>
    </citation>
    <scope>NUCLEOTIDE SEQUENCE [LARGE SCALE GENOMIC DNA]</scope>
    <source>
        <strain evidence="8 9">Nb-231</strain>
    </source>
</reference>
<dbReference type="Pfam" id="PF03963">
    <property type="entry name" value="FlgD"/>
    <property type="match status" value="1"/>
</dbReference>
<name>A4BQE9_9GAMM</name>
<dbReference type="RefSeq" id="WP_005000339.1">
    <property type="nucleotide sequence ID" value="NZ_CH672427.1"/>
</dbReference>
<dbReference type="OrthoDB" id="9785233at2"/>
<comment type="caution">
    <text evidence="8">The sequence shown here is derived from an EMBL/GenBank/DDBJ whole genome shotgun (WGS) entry which is preliminary data.</text>
</comment>
<sequence>MIDLSALTGNGIGGTAQAPKPATNEVSQDDFLKMMVAQLQNQNPLKPMSNGEFLTQIAQFTSASGIEQLQSSFQAFQTNMQSNLALQAASLVGRQVVVQSEQGYLPAGGTMDATVHLPSAVRNLTVAVLDEAGQRVRTLELGPQPTGDAALSWDGHDTDGKRMPAGRYRLQAQSELDGQTVALQTRTAATVDSVTLGTDQNLELNLTGLGAVSLDAITEVK</sequence>
<keyword evidence="3 5" id="KW-1005">Bacterial flagellum biogenesis</keyword>
<dbReference type="Pfam" id="PF13861">
    <property type="entry name" value="FLgD_tudor"/>
    <property type="match status" value="1"/>
</dbReference>
<organism evidence="8 9">
    <name type="scientific">Nitrococcus mobilis Nb-231</name>
    <dbReference type="NCBI Taxonomy" id="314278"/>
    <lineage>
        <taxon>Bacteria</taxon>
        <taxon>Pseudomonadati</taxon>
        <taxon>Pseudomonadota</taxon>
        <taxon>Gammaproteobacteria</taxon>
        <taxon>Chromatiales</taxon>
        <taxon>Ectothiorhodospiraceae</taxon>
        <taxon>Nitrococcus</taxon>
    </lineage>
</organism>
<keyword evidence="9" id="KW-1185">Reference proteome</keyword>
<evidence type="ECO:0000256" key="5">
    <source>
        <dbReference type="RuleBase" id="RU362076"/>
    </source>
</evidence>
<dbReference type="AlphaFoldDB" id="A4BQE9"/>
<dbReference type="GO" id="GO:0044781">
    <property type="term" value="P:bacterial-type flagellum organization"/>
    <property type="evidence" value="ECO:0007669"/>
    <property type="project" value="UniProtKB-UniRule"/>
</dbReference>
<dbReference type="InterPro" id="IPR005648">
    <property type="entry name" value="FlgD"/>
</dbReference>
<comment type="similarity">
    <text evidence="1 5">Belongs to the FlgD family.</text>
</comment>
<dbReference type="EMBL" id="AAOF01000004">
    <property type="protein sequence ID" value="EAR22304.1"/>
    <property type="molecule type" value="Genomic_DNA"/>
</dbReference>
<dbReference type="HOGENOM" id="CLU_047535_0_2_6"/>
<evidence type="ECO:0000256" key="1">
    <source>
        <dbReference type="ARBA" id="ARBA00010577"/>
    </source>
</evidence>
<evidence type="ECO:0000256" key="3">
    <source>
        <dbReference type="ARBA" id="ARBA00022795"/>
    </source>
</evidence>
<accession>A4BQE9</accession>
<dbReference type="Pfam" id="PF13860">
    <property type="entry name" value="FlgD_ig"/>
    <property type="match status" value="1"/>
</dbReference>
<dbReference type="eggNOG" id="COG1843">
    <property type="taxonomic scope" value="Bacteria"/>
</dbReference>
<gene>
    <name evidence="8" type="ORF">NB231_05325</name>
</gene>
<evidence type="ECO:0000259" key="7">
    <source>
        <dbReference type="Pfam" id="PF13861"/>
    </source>
</evidence>
<dbReference type="InterPro" id="IPR025963">
    <property type="entry name" value="FLgD_Tudor"/>
</dbReference>
<keyword evidence="8" id="KW-0282">Flagellum</keyword>
<protein>
    <recommendedName>
        <fullName evidence="2 5">Basal-body rod modification protein FlgD</fullName>
    </recommendedName>
</protein>
<evidence type="ECO:0000256" key="4">
    <source>
        <dbReference type="ARBA" id="ARBA00024746"/>
    </source>
</evidence>
<dbReference type="Gene3D" id="2.60.40.4070">
    <property type="match status" value="1"/>
</dbReference>
<keyword evidence="8" id="KW-0969">Cilium</keyword>
<comment type="function">
    <text evidence="4 5">Required for flagellar hook formation. May act as a scaffolding protein.</text>
</comment>
<evidence type="ECO:0000313" key="8">
    <source>
        <dbReference type="EMBL" id="EAR22304.1"/>
    </source>
</evidence>
<proteinExistence type="inferred from homology"/>
<evidence type="ECO:0000313" key="9">
    <source>
        <dbReference type="Proteomes" id="UP000003374"/>
    </source>
</evidence>
<keyword evidence="8" id="KW-0966">Cell projection</keyword>
<feature type="domain" description="FlgD Tudor-like" evidence="7">
    <location>
        <begin position="85"/>
        <end position="218"/>
    </location>
</feature>
<dbReference type="STRING" id="314278.NB231_05325"/>
<feature type="domain" description="FlgD/Vpr Ig-like" evidence="6">
    <location>
        <begin position="108"/>
        <end position="175"/>
    </location>
</feature>
<dbReference type="InterPro" id="IPR025965">
    <property type="entry name" value="FlgD/Vpr_Ig-like"/>
</dbReference>
<dbReference type="Gene3D" id="2.30.30.910">
    <property type="match status" value="1"/>
</dbReference>
<evidence type="ECO:0000259" key="6">
    <source>
        <dbReference type="Pfam" id="PF13860"/>
    </source>
</evidence>
<evidence type="ECO:0000256" key="2">
    <source>
        <dbReference type="ARBA" id="ARBA00016013"/>
    </source>
</evidence>